<comment type="caution">
    <text evidence="1">The sequence shown here is derived from an EMBL/GenBank/DDBJ whole genome shotgun (WGS) entry which is preliminary data.</text>
</comment>
<dbReference type="AlphaFoldDB" id="A0A409VYU6"/>
<sequence length="406" mass="45648">MKTLPTETLKDILASLLESGNSLKSCSLVCSFWHSLIQGLSHKRITLTDYCLDTKAKILRLAEVITTIAMHVKELELTLSTQNFRILEGTKILEEIMNKGALNTLQIIGLQNCGGHLSSDKLHGLIQHSGIQHLAVSGIHLIKSSVLNRPNLRTLQIHQCKFVDSFDFEGTYVMGAKYSFAPTPLPDKNGFGYVEKLCINVSVDTTREKSYLKDVGLNLTALTLERYVSWCNDTSFREITMDNFPNLSSMTIKIQGSSTFINSFDITHFLCTGNPTSLTRVQISIDMGWMTTMHLRRFFSEGYVPFDIHQIFGFMHHPLLTVAVVQLTISTEAAADDPAFLDMQLMTECLFGIPLPTHVCIEGRLIEDQYQENLDEYIEPELGPWAIDGEGAPEDDEILNFQFWAD</sequence>
<accession>A0A409VYU6</accession>
<name>A0A409VYU6_9AGAR</name>
<dbReference type="InterPro" id="IPR036047">
    <property type="entry name" value="F-box-like_dom_sf"/>
</dbReference>
<gene>
    <name evidence="1" type="ORF">CVT26_011131</name>
</gene>
<proteinExistence type="predicted"/>
<keyword evidence="2" id="KW-1185">Reference proteome</keyword>
<protein>
    <recommendedName>
        <fullName evidence="3">F-box domain-containing protein</fullName>
    </recommendedName>
</protein>
<evidence type="ECO:0000313" key="2">
    <source>
        <dbReference type="Proteomes" id="UP000284706"/>
    </source>
</evidence>
<dbReference type="Proteomes" id="UP000284706">
    <property type="component" value="Unassembled WGS sequence"/>
</dbReference>
<evidence type="ECO:0008006" key="3">
    <source>
        <dbReference type="Google" id="ProtNLM"/>
    </source>
</evidence>
<organism evidence="1 2">
    <name type="scientific">Gymnopilus dilepis</name>
    <dbReference type="NCBI Taxonomy" id="231916"/>
    <lineage>
        <taxon>Eukaryota</taxon>
        <taxon>Fungi</taxon>
        <taxon>Dikarya</taxon>
        <taxon>Basidiomycota</taxon>
        <taxon>Agaricomycotina</taxon>
        <taxon>Agaricomycetes</taxon>
        <taxon>Agaricomycetidae</taxon>
        <taxon>Agaricales</taxon>
        <taxon>Agaricineae</taxon>
        <taxon>Hymenogastraceae</taxon>
        <taxon>Gymnopilus</taxon>
    </lineage>
</organism>
<dbReference type="EMBL" id="NHYE01005502">
    <property type="protein sequence ID" value="PPQ71434.1"/>
    <property type="molecule type" value="Genomic_DNA"/>
</dbReference>
<reference evidence="1 2" key="1">
    <citation type="journal article" date="2018" name="Evol. Lett.">
        <title>Horizontal gene cluster transfer increased hallucinogenic mushroom diversity.</title>
        <authorList>
            <person name="Reynolds H.T."/>
            <person name="Vijayakumar V."/>
            <person name="Gluck-Thaler E."/>
            <person name="Korotkin H.B."/>
            <person name="Matheny P.B."/>
            <person name="Slot J.C."/>
        </authorList>
    </citation>
    <scope>NUCLEOTIDE SEQUENCE [LARGE SCALE GENOMIC DNA]</scope>
    <source>
        <strain evidence="1 2">SRW20</strain>
    </source>
</reference>
<dbReference type="SUPFAM" id="SSF81383">
    <property type="entry name" value="F-box domain"/>
    <property type="match status" value="1"/>
</dbReference>
<evidence type="ECO:0000313" key="1">
    <source>
        <dbReference type="EMBL" id="PPQ71434.1"/>
    </source>
</evidence>
<dbReference type="InParanoid" id="A0A409VYU6"/>